<accession>A0ABV0JEF5</accession>
<sequence length="89" mass="10171">MSYRPVSRGFVVIDPNGMPLLEASQQGRYALVFLSQADVIRYRERVTEVRQATKQDYAIAAMPMHRIQRLLSQEKVGFCVIQNWDAIAA</sequence>
<keyword evidence="2" id="KW-1185">Reference proteome</keyword>
<dbReference type="Gene3D" id="3.40.1350.100">
    <property type="match status" value="1"/>
</dbReference>
<evidence type="ECO:0000313" key="1">
    <source>
        <dbReference type="EMBL" id="MEP0819683.1"/>
    </source>
</evidence>
<comment type="caution">
    <text evidence="1">The sequence shown here is derived from an EMBL/GenBank/DDBJ whole genome shotgun (WGS) entry which is preliminary data.</text>
</comment>
<dbReference type="EMBL" id="JAMPKM010000016">
    <property type="protein sequence ID" value="MEP0819683.1"/>
    <property type="molecule type" value="Genomic_DNA"/>
</dbReference>
<proteinExistence type="predicted"/>
<organism evidence="1 2">
    <name type="scientific">Trichocoleus desertorum GB2-A4</name>
    <dbReference type="NCBI Taxonomy" id="2933944"/>
    <lineage>
        <taxon>Bacteria</taxon>
        <taxon>Bacillati</taxon>
        <taxon>Cyanobacteriota</taxon>
        <taxon>Cyanophyceae</taxon>
        <taxon>Leptolyngbyales</taxon>
        <taxon>Trichocoleusaceae</taxon>
        <taxon>Trichocoleus</taxon>
    </lineage>
</organism>
<gene>
    <name evidence="1" type="ORF">NC998_21520</name>
</gene>
<evidence type="ECO:0000313" key="2">
    <source>
        <dbReference type="Proteomes" id="UP001464891"/>
    </source>
</evidence>
<reference evidence="1 2" key="1">
    <citation type="submission" date="2022-04" db="EMBL/GenBank/DDBJ databases">
        <title>Positive selection, recombination, and allopatry shape intraspecific diversity of widespread and dominant cyanobacteria.</title>
        <authorList>
            <person name="Wei J."/>
            <person name="Shu W."/>
            <person name="Hu C."/>
        </authorList>
    </citation>
    <scope>NUCLEOTIDE SEQUENCE [LARGE SCALE GENOMIC DNA]</scope>
    <source>
        <strain evidence="1 2">GB2-A4</strain>
    </source>
</reference>
<protein>
    <submittedName>
        <fullName evidence="1">Uncharacterized protein</fullName>
    </submittedName>
</protein>
<dbReference type="RefSeq" id="WP_190440870.1">
    <property type="nucleotide sequence ID" value="NZ_JAMPKM010000016.1"/>
</dbReference>
<dbReference type="Proteomes" id="UP001464891">
    <property type="component" value="Unassembled WGS sequence"/>
</dbReference>
<name>A0ABV0JEF5_9CYAN</name>